<name>A0ABD0NV01_CIRMR</name>
<feature type="region of interest" description="Disordered" evidence="1">
    <location>
        <begin position="50"/>
        <end position="74"/>
    </location>
</feature>
<organism evidence="2 3">
    <name type="scientific">Cirrhinus mrigala</name>
    <name type="common">Mrigala</name>
    <dbReference type="NCBI Taxonomy" id="683832"/>
    <lineage>
        <taxon>Eukaryota</taxon>
        <taxon>Metazoa</taxon>
        <taxon>Chordata</taxon>
        <taxon>Craniata</taxon>
        <taxon>Vertebrata</taxon>
        <taxon>Euteleostomi</taxon>
        <taxon>Actinopterygii</taxon>
        <taxon>Neopterygii</taxon>
        <taxon>Teleostei</taxon>
        <taxon>Ostariophysi</taxon>
        <taxon>Cypriniformes</taxon>
        <taxon>Cyprinidae</taxon>
        <taxon>Labeoninae</taxon>
        <taxon>Labeonini</taxon>
        <taxon>Cirrhinus</taxon>
    </lineage>
</organism>
<comment type="caution">
    <text evidence="2">The sequence shown here is derived from an EMBL/GenBank/DDBJ whole genome shotgun (WGS) entry which is preliminary data.</text>
</comment>
<sequence>MAYAGTIPDNSAIGGFSQTWDDASPEGFSEVTRPNGSRLLYNTVGTASHAAPPIPAQSSCPVPRQGRPPLSQGCGSLDDLSPVSNTHMVGSDLPKEGGYDGRFQLRLGRSVRGQPGIRLLDGMSPPSLGTEGTPLDTAVYVPGKWNLGADMLSRGNVAPGEWVLHPQTFQRIWGVFGKAETTLTAQCFSQCRPSVGPALISMLFPLWKNETCSTSMAYSIEEGPPLPGQWHDLASLTEVVEPSCMEPRRVLQYHFRGQGAVYEMPLWSKMDGLFQLVFSAESGPAYM</sequence>
<evidence type="ECO:0000256" key="1">
    <source>
        <dbReference type="SAM" id="MobiDB-lite"/>
    </source>
</evidence>
<evidence type="ECO:0000313" key="3">
    <source>
        <dbReference type="Proteomes" id="UP001529510"/>
    </source>
</evidence>
<evidence type="ECO:0000313" key="2">
    <source>
        <dbReference type="EMBL" id="KAL0165719.1"/>
    </source>
</evidence>
<proteinExistence type="predicted"/>
<dbReference type="AlphaFoldDB" id="A0ABD0NV01"/>
<dbReference type="EMBL" id="JAMKFB020000019">
    <property type="protein sequence ID" value="KAL0165719.1"/>
    <property type="molecule type" value="Genomic_DNA"/>
</dbReference>
<reference evidence="2 3" key="1">
    <citation type="submission" date="2024-05" db="EMBL/GenBank/DDBJ databases">
        <title>Genome sequencing and assembly of Indian major carp, Cirrhinus mrigala (Hamilton, 1822).</title>
        <authorList>
            <person name="Mohindra V."/>
            <person name="Chowdhury L.M."/>
            <person name="Lal K."/>
            <person name="Jena J.K."/>
        </authorList>
    </citation>
    <scope>NUCLEOTIDE SEQUENCE [LARGE SCALE GENOMIC DNA]</scope>
    <source>
        <strain evidence="2">CM1030</strain>
        <tissue evidence="2">Blood</tissue>
    </source>
</reference>
<accession>A0ABD0NV01</accession>
<dbReference type="Proteomes" id="UP001529510">
    <property type="component" value="Unassembled WGS sequence"/>
</dbReference>
<keyword evidence="3" id="KW-1185">Reference proteome</keyword>
<feature type="region of interest" description="Disordered" evidence="1">
    <location>
        <begin position="13"/>
        <end position="34"/>
    </location>
</feature>
<protein>
    <submittedName>
        <fullName evidence="2">Uncharacterized protein</fullName>
    </submittedName>
</protein>
<gene>
    <name evidence="2" type="ORF">M9458_037563</name>
</gene>